<dbReference type="Proteomes" id="UP000439994">
    <property type="component" value="Unassembled WGS sequence"/>
</dbReference>
<keyword evidence="1" id="KW-0472">Membrane</keyword>
<evidence type="ECO:0000313" key="3">
    <source>
        <dbReference type="EMBL" id="MUH71297.1"/>
    </source>
</evidence>
<dbReference type="NCBIfam" id="TIGR03546">
    <property type="entry name" value="TIGR03546 family protein"/>
    <property type="match status" value="1"/>
</dbReference>
<evidence type="ECO:0000256" key="1">
    <source>
        <dbReference type="SAM" id="Phobius"/>
    </source>
</evidence>
<dbReference type="OrthoDB" id="370141at2"/>
<accession>A0A6N8F887</accession>
<proteinExistence type="predicted"/>
<evidence type="ECO:0000313" key="4">
    <source>
        <dbReference type="Proteomes" id="UP000439994"/>
    </source>
</evidence>
<keyword evidence="1" id="KW-0812">Transmembrane</keyword>
<comment type="caution">
    <text evidence="3">The sequence shown here is derived from an EMBL/GenBank/DDBJ whole genome shotgun (WGS) entry which is preliminary data.</text>
</comment>
<keyword evidence="4" id="KW-1185">Reference proteome</keyword>
<dbReference type="AlphaFoldDB" id="A0A6N8F887"/>
<protein>
    <submittedName>
        <fullName evidence="3">TIGR03546 family protein</fullName>
    </submittedName>
</protein>
<organism evidence="3 4">
    <name type="scientific">Psychrosphaera haliotis</name>
    <dbReference type="NCBI Taxonomy" id="555083"/>
    <lineage>
        <taxon>Bacteria</taxon>
        <taxon>Pseudomonadati</taxon>
        <taxon>Pseudomonadota</taxon>
        <taxon>Gammaproteobacteria</taxon>
        <taxon>Alteromonadales</taxon>
        <taxon>Pseudoalteromonadaceae</taxon>
        <taxon>Psychrosphaera</taxon>
    </lineage>
</organism>
<feature type="transmembrane region" description="Helical" evidence="1">
    <location>
        <begin position="34"/>
        <end position="63"/>
    </location>
</feature>
<reference evidence="3 4" key="1">
    <citation type="submission" date="2019-11" db="EMBL/GenBank/DDBJ databases">
        <title>P. haliotis isolates from Z. marina roots.</title>
        <authorList>
            <person name="Cohen M."/>
            <person name="Jospin G."/>
            <person name="Eisen J.A."/>
            <person name="Coil D.A."/>
        </authorList>
    </citation>
    <scope>NUCLEOTIDE SEQUENCE [LARGE SCALE GENOMIC DNA]</scope>
    <source>
        <strain evidence="3 4">UCD-MCMsp1aY</strain>
    </source>
</reference>
<feature type="domain" description="DUF2062" evidence="2">
    <location>
        <begin position="21"/>
        <end position="151"/>
    </location>
</feature>
<gene>
    <name evidence="3" type="ORF">GNP35_01575</name>
</gene>
<dbReference type="Pfam" id="PF09835">
    <property type="entry name" value="DUF2062"/>
    <property type="match status" value="1"/>
</dbReference>
<dbReference type="InterPro" id="IPR018639">
    <property type="entry name" value="DUF2062"/>
</dbReference>
<sequence length="181" mass="20018">MNLKSCQNKQGVDVISLLAKLLSVLNSDTKPSQIALAIALALLVGFNGVVSSIGLLVILLLFVVRCNLTIFLAFTAVFAVFGKLFSFLTHLIGEAVLTTEGLQSLLTDLYQTYWFRLDELNNTVEMGDLIFSVAAFVPVYFISIIIVNKYRISLMGFANKFKVVQTLKASKFYRIYAATQS</sequence>
<keyword evidence="1" id="KW-1133">Transmembrane helix</keyword>
<evidence type="ECO:0000259" key="2">
    <source>
        <dbReference type="Pfam" id="PF09835"/>
    </source>
</evidence>
<dbReference type="EMBL" id="WOCD01000001">
    <property type="protein sequence ID" value="MUH71297.1"/>
    <property type="molecule type" value="Genomic_DNA"/>
</dbReference>
<dbReference type="InterPro" id="IPR019935">
    <property type="entry name" value="CHP03546"/>
</dbReference>
<feature type="transmembrane region" description="Helical" evidence="1">
    <location>
        <begin position="70"/>
        <end position="92"/>
    </location>
</feature>
<name>A0A6N8F887_9GAMM</name>
<feature type="transmembrane region" description="Helical" evidence="1">
    <location>
        <begin position="129"/>
        <end position="147"/>
    </location>
</feature>